<dbReference type="InterPro" id="IPR036812">
    <property type="entry name" value="NAD(P)_OxRdtase_dom_sf"/>
</dbReference>
<organism evidence="6 7">
    <name type="scientific">Azorhizobium oxalatiphilum</name>
    <dbReference type="NCBI Taxonomy" id="980631"/>
    <lineage>
        <taxon>Bacteria</taxon>
        <taxon>Pseudomonadati</taxon>
        <taxon>Pseudomonadota</taxon>
        <taxon>Alphaproteobacteria</taxon>
        <taxon>Hyphomicrobiales</taxon>
        <taxon>Xanthobacteraceae</taxon>
        <taxon>Azorhizobium</taxon>
    </lineage>
</organism>
<reference evidence="6" key="2">
    <citation type="submission" date="2020-09" db="EMBL/GenBank/DDBJ databases">
        <authorList>
            <person name="Sun Q."/>
            <person name="Sedlacek I."/>
        </authorList>
    </citation>
    <scope>NUCLEOTIDE SEQUENCE</scope>
    <source>
        <strain evidence="6">CCM 7897</strain>
    </source>
</reference>
<evidence type="ECO:0000256" key="3">
    <source>
        <dbReference type="ARBA" id="ARBA00038157"/>
    </source>
</evidence>
<dbReference type="FunFam" id="3.20.20.100:FF:000005">
    <property type="entry name" value="NADP(H)-dependent aldo-keto reductase"/>
    <property type="match status" value="1"/>
</dbReference>
<keyword evidence="2" id="KW-0560">Oxidoreductase</keyword>
<proteinExistence type="inferred from homology"/>
<dbReference type="Gene3D" id="3.20.20.100">
    <property type="entry name" value="NADP-dependent oxidoreductase domain"/>
    <property type="match status" value="1"/>
</dbReference>
<keyword evidence="1" id="KW-0521">NADP</keyword>
<dbReference type="EMBL" id="BMCT01000002">
    <property type="protein sequence ID" value="GGF58336.1"/>
    <property type="molecule type" value="Genomic_DNA"/>
</dbReference>
<feature type="domain" description="NADP-dependent oxidoreductase" evidence="5">
    <location>
        <begin position="17"/>
        <end position="343"/>
    </location>
</feature>
<dbReference type="PANTHER" id="PTHR43364:SF4">
    <property type="entry name" value="NAD(P)-LINKED OXIDOREDUCTASE SUPERFAMILY PROTEIN"/>
    <property type="match status" value="1"/>
</dbReference>
<evidence type="ECO:0000313" key="6">
    <source>
        <dbReference type="EMBL" id="GGF58336.1"/>
    </source>
</evidence>
<protein>
    <recommendedName>
        <fullName evidence="4">Protein tas</fullName>
    </recommendedName>
</protein>
<keyword evidence="7" id="KW-1185">Reference proteome</keyword>
<evidence type="ECO:0000256" key="4">
    <source>
        <dbReference type="ARBA" id="ARBA00070119"/>
    </source>
</evidence>
<evidence type="ECO:0000256" key="2">
    <source>
        <dbReference type="ARBA" id="ARBA00023002"/>
    </source>
</evidence>
<comment type="caution">
    <text evidence="6">The sequence shown here is derived from an EMBL/GenBank/DDBJ whole genome shotgun (WGS) entry which is preliminary data.</text>
</comment>
<evidence type="ECO:0000259" key="5">
    <source>
        <dbReference type="Pfam" id="PF00248"/>
    </source>
</evidence>
<dbReference type="GO" id="GO:0016491">
    <property type="term" value="F:oxidoreductase activity"/>
    <property type="evidence" value="ECO:0007669"/>
    <property type="project" value="UniProtKB-KW"/>
</dbReference>
<dbReference type="InterPro" id="IPR023210">
    <property type="entry name" value="NADP_OxRdtase_dom"/>
</dbReference>
<dbReference type="InterPro" id="IPR050523">
    <property type="entry name" value="AKR_Detox_Biosynth"/>
</dbReference>
<name>A0A917BTI6_9HYPH</name>
<evidence type="ECO:0000313" key="7">
    <source>
        <dbReference type="Proteomes" id="UP000606044"/>
    </source>
</evidence>
<dbReference type="AlphaFoldDB" id="A0A917BTI6"/>
<dbReference type="Pfam" id="PF00248">
    <property type="entry name" value="Aldo_ket_red"/>
    <property type="match status" value="1"/>
</dbReference>
<comment type="similarity">
    <text evidence="3">Belongs to the aldo/keto reductase family. Aldo/keto reductase 2 subfamily.</text>
</comment>
<dbReference type="Proteomes" id="UP000606044">
    <property type="component" value="Unassembled WGS sequence"/>
</dbReference>
<reference evidence="6" key="1">
    <citation type="journal article" date="2014" name="Int. J. Syst. Evol. Microbiol.">
        <title>Complete genome sequence of Corynebacterium casei LMG S-19264T (=DSM 44701T), isolated from a smear-ripened cheese.</title>
        <authorList>
            <consortium name="US DOE Joint Genome Institute (JGI-PGF)"/>
            <person name="Walter F."/>
            <person name="Albersmeier A."/>
            <person name="Kalinowski J."/>
            <person name="Ruckert C."/>
        </authorList>
    </citation>
    <scope>NUCLEOTIDE SEQUENCE</scope>
    <source>
        <strain evidence="6">CCM 7897</strain>
    </source>
</reference>
<evidence type="ECO:0000256" key="1">
    <source>
        <dbReference type="ARBA" id="ARBA00022857"/>
    </source>
</evidence>
<sequence length="351" mass="38047">MVAYRTLGRTDIKVSSIALGTMTWGQQNTEAEGHAQLDLALDRGINFIDTAETYSIPPRAETQGSTERIIGNWLQARGGRDKIVLASKVAGRSDNPYLRPGQTTTKLDRANILAAIEGSLRRLKTDYLDLYQLHWPDRPVPLFGHDNTSRARGAGDGTVVPIEDTLAVLDDLVKAGKVRHVGLSNETAWGAHKFLLEAERGNGPRIVSIQNAYSLLNRTYEAGLAEFAQQEQVGLLAYSPLGQGYLTGKYQNGARPAGARTTLFNRAQRYEKPGTAEAVDAYLKLAADSGLTPVQLALAWVTSRPFVTANIIGATSLAQLEENLATSEITLSPEVVEQVNAIYQIHGSPAP</sequence>
<accession>A0A917BTI6</accession>
<dbReference type="SUPFAM" id="SSF51430">
    <property type="entry name" value="NAD(P)-linked oxidoreductase"/>
    <property type="match status" value="1"/>
</dbReference>
<gene>
    <name evidence="6" type="ORF">GCM10007301_17490</name>
</gene>
<dbReference type="PANTHER" id="PTHR43364">
    <property type="entry name" value="NADH-SPECIFIC METHYLGLYOXAL REDUCTASE-RELATED"/>
    <property type="match status" value="1"/>
</dbReference>
<dbReference type="CDD" id="cd19094">
    <property type="entry name" value="AKR_Tas-like"/>
    <property type="match status" value="1"/>
</dbReference>
<dbReference type="RefSeq" id="WP_188577543.1">
    <property type="nucleotide sequence ID" value="NZ_BMCT01000002.1"/>
</dbReference>